<dbReference type="PANTHER" id="PTHR12241:SF39">
    <property type="entry name" value="TUBULIN POLYGLUTAMYLASE TTLL9-RELATED"/>
    <property type="match status" value="1"/>
</dbReference>
<evidence type="ECO:0000256" key="5">
    <source>
        <dbReference type="ARBA" id="ARBA00030445"/>
    </source>
</evidence>
<gene>
    <name evidence="8" type="primary">Cbn-ttll-9</name>
    <name evidence="8" type="ORF">CAEBREN_10577</name>
</gene>
<dbReference type="Pfam" id="PF03133">
    <property type="entry name" value="TTL"/>
    <property type="match status" value="2"/>
</dbReference>
<dbReference type="HOGENOM" id="CLU_010131_0_1_1"/>
<evidence type="ECO:0000256" key="1">
    <source>
        <dbReference type="ARBA" id="ARBA00006820"/>
    </source>
</evidence>
<evidence type="ECO:0000313" key="9">
    <source>
        <dbReference type="Proteomes" id="UP000008068"/>
    </source>
</evidence>
<dbReference type="GO" id="GO:0015631">
    <property type="term" value="F:tubulin binding"/>
    <property type="evidence" value="ECO:0007669"/>
    <property type="project" value="TreeGrafter"/>
</dbReference>
<keyword evidence="2" id="KW-0436">Ligase</keyword>
<dbReference type="PROSITE" id="PS51221">
    <property type="entry name" value="TTL"/>
    <property type="match status" value="1"/>
</dbReference>
<dbReference type="InParanoid" id="G0NKR1"/>
<dbReference type="AlphaFoldDB" id="G0NKR1"/>
<dbReference type="GO" id="GO:0036064">
    <property type="term" value="C:ciliary basal body"/>
    <property type="evidence" value="ECO:0007669"/>
    <property type="project" value="TreeGrafter"/>
</dbReference>
<dbReference type="OrthoDB" id="202825at2759"/>
<keyword evidence="9" id="KW-1185">Reference proteome</keyword>
<reference evidence="9" key="1">
    <citation type="submission" date="2011-07" db="EMBL/GenBank/DDBJ databases">
        <authorList>
            <consortium name="Caenorhabditis brenneri Sequencing and Analysis Consortium"/>
            <person name="Wilson R.K."/>
        </authorList>
    </citation>
    <scope>NUCLEOTIDE SEQUENCE [LARGE SCALE GENOMIC DNA]</scope>
    <source>
        <strain evidence="9">PB2801</strain>
    </source>
</reference>
<proteinExistence type="inferred from homology"/>
<dbReference type="GO" id="GO:0005524">
    <property type="term" value="F:ATP binding"/>
    <property type="evidence" value="ECO:0007669"/>
    <property type="project" value="UniProtKB-UniRule"/>
</dbReference>
<dbReference type="STRING" id="135651.G0NKR1"/>
<dbReference type="EMBL" id="GL379901">
    <property type="protein sequence ID" value="EGT33028.1"/>
    <property type="molecule type" value="Genomic_DNA"/>
</dbReference>
<dbReference type="GO" id="GO:0019098">
    <property type="term" value="P:reproductive behavior"/>
    <property type="evidence" value="ECO:0007669"/>
    <property type="project" value="UniProtKB-ARBA"/>
</dbReference>
<sequence length="289" mass="33672">MTTCYDKHKFAEKQLVCHFRNDFELTRKDFLIKNYKKARKAKEKLGVDVAQEFNFVPSSYVLPSEYHLFVEEFRKYTNDTIWIMKPVAGAQGKGIFLFRKLKHVQEWKKKDSSGSEALPYVVQSYIFNPYLIGGKKFDVRIYVLVTSSIHSHSKVLKLMNDLAKVIIESLKSVQNLIIQDSHCFELYGYDILFDDNLKPWLLEVNASPSLTASSQEDFDLKYRVLNHMIDVLDIEKKLLGNENEIGGFDILMRNNRPVELCKESEHTQPFFVAQLNLRLGEYVKPMPMP</sequence>
<evidence type="ECO:0000256" key="3">
    <source>
        <dbReference type="ARBA" id="ARBA00022741"/>
    </source>
</evidence>
<evidence type="ECO:0000256" key="6">
    <source>
        <dbReference type="PROSITE-ProRule" id="PRU00409"/>
    </source>
</evidence>
<comment type="similarity">
    <text evidence="1">Belongs to the tubulin--tyrosine ligase family.</text>
</comment>
<evidence type="ECO:0000259" key="7">
    <source>
        <dbReference type="PROSITE" id="PS50975"/>
    </source>
</evidence>
<evidence type="ECO:0000256" key="4">
    <source>
        <dbReference type="ARBA" id="ARBA00022840"/>
    </source>
</evidence>
<name>G0NKR1_CAEBE</name>
<protein>
    <recommendedName>
        <fullName evidence="5">Tubulin--tyrosine ligase-like protein 9</fullName>
    </recommendedName>
</protein>
<dbReference type="SUPFAM" id="SSF56059">
    <property type="entry name" value="Glutathione synthetase ATP-binding domain-like"/>
    <property type="match status" value="1"/>
</dbReference>
<evidence type="ECO:0000256" key="2">
    <source>
        <dbReference type="ARBA" id="ARBA00022598"/>
    </source>
</evidence>
<dbReference type="InterPro" id="IPR011761">
    <property type="entry name" value="ATP-grasp"/>
</dbReference>
<dbReference type="eggNOG" id="KOG2157">
    <property type="taxonomic scope" value="Eukaryota"/>
</dbReference>
<dbReference type="FunCoup" id="G0NKR1">
    <property type="interactions" value="128"/>
</dbReference>
<dbReference type="GO" id="GO:0070740">
    <property type="term" value="F:tubulin-glutamic acid ligase activity"/>
    <property type="evidence" value="ECO:0007669"/>
    <property type="project" value="TreeGrafter"/>
</dbReference>
<accession>G0NKR1</accession>
<keyword evidence="3 6" id="KW-0547">Nucleotide-binding</keyword>
<dbReference type="PANTHER" id="PTHR12241">
    <property type="entry name" value="TUBULIN POLYGLUTAMYLASE"/>
    <property type="match status" value="1"/>
</dbReference>
<evidence type="ECO:0000313" key="8">
    <source>
        <dbReference type="EMBL" id="EGT33028.1"/>
    </source>
</evidence>
<dbReference type="GO" id="GO:0000226">
    <property type="term" value="P:microtubule cytoskeleton organization"/>
    <property type="evidence" value="ECO:0007669"/>
    <property type="project" value="TreeGrafter"/>
</dbReference>
<dbReference type="PROSITE" id="PS50975">
    <property type="entry name" value="ATP_GRASP"/>
    <property type="match status" value="1"/>
</dbReference>
<dbReference type="OMA" id="NDITMHL"/>
<dbReference type="Gene3D" id="3.30.470.20">
    <property type="entry name" value="ATP-grasp fold, B domain"/>
    <property type="match status" value="2"/>
</dbReference>
<dbReference type="Proteomes" id="UP000008068">
    <property type="component" value="Unassembled WGS sequence"/>
</dbReference>
<dbReference type="InterPro" id="IPR004344">
    <property type="entry name" value="TTL/TTLL_fam"/>
</dbReference>
<organism evidence="9">
    <name type="scientific">Caenorhabditis brenneri</name>
    <name type="common">Nematode worm</name>
    <dbReference type="NCBI Taxonomy" id="135651"/>
    <lineage>
        <taxon>Eukaryota</taxon>
        <taxon>Metazoa</taxon>
        <taxon>Ecdysozoa</taxon>
        <taxon>Nematoda</taxon>
        <taxon>Chromadorea</taxon>
        <taxon>Rhabditida</taxon>
        <taxon>Rhabditina</taxon>
        <taxon>Rhabditomorpha</taxon>
        <taxon>Rhabditoidea</taxon>
        <taxon>Rhabditidae</taxon>
        <taxon>Peloderinae</taxon>
        <taxon>Caenorhabditis</taxon>
    </lineage>
</organism>
<keyword evidence="4 6" id="KW-0067">ATP-binding</keyword>
<feature type="domain" description="ATP-grasp" evidence="7">
    <location>
        <begin position="39"/>
        <end position="233"/>
    </location>
</feature>
<dbReference type="GO" id="GO:0046872">
    <property type="term" value="F:metal ion binding"/>
    <property type="evidence" value="ECO:0007669"/>
    <property type="project" value="InterPro"/>
</dbReference>